<accession>A0ABM8ZEH2</accession>
<organism evidence="3 4">
    <name type="scientific">Periweissella ghanensis</name>
    <dbReference type="NCBI Taxonomy" id="467997"/>
    <lineage>
        <taxon>Bacteria</taxon>
        <taxon>Bacillati</taxon>
        <taxon>Bacillota</taxon>
        <taxon>Bacilli</taxon>
        <taxon>Lactobacillales</taxon>
        <taxon>Lactobacillaceae</taxon>
        <taxon>Periweissella</taxon>
    </lineage>
</organism>
<dbReference type="SUPFAM" id="SSF53850">
    <property type="entry name" value="Periplasmic binding protein-like II"/>
    <property type="match status" value="1"/>
</dbReference>
<dbReference type="Pfam" id="PF13343">
    <property type="entry name" value="SBP_bac_6"/>
    <property type="match status" value="1"/>
</dbReference>
<dbReference type="EMBL" id="CAKKNT010000024">
    <property type="protein sequence ID" value="CAH0419095.1"/>
    <property type="molecule type" value="Genomic_DNA"/>
</dbReference>
<protein>
    <recommendedName>
        <fullName evidence="5">ABC transporter substrate-binding protein</fullName>
    </recommendedName>
</protein>
<feature type="chain" id="PRO_5045632519" description="ABC transporter substrate-binding protein" evidence="2">
    <location>
        <begin position="29"/>
        <end position="369"/>
    </location>
</feature>
<dbReference type="Gene3D" id="3.40.190.10">
    <property type="entry name" value="Periplasmic binding protein-like II"/>
    <property type="match status" value="2"/>
</dbReference>
<dbReference type="Proteomes" id="UP000789719">
    <property type="component" value="Unassembled WGS sequence"/>
</dbReference>
<keyword evidence="4" id="KW-1185">Reference proteome</keyword>
<evidence type="ECO:0008006" key="5">
    <source>
        <dbReference type="Google" id="ProtNLM"/>
    </source>
</evidence>
<gene>
    <name evidence="3" type="ORF">WGH24286_01542</name>
</gene>
<keyword evidence="1 2" id="KW-0732">Signal</keyword>
<feature type="signal peptide" evidence="2">
    <location>
        <begin position="1"/>
        <end position="28"/>
    </location>
</feature>
<name>A0ABM8ZEH2_9LACO</name>
<sequence>MKGDFLMRFGKKSGILVLSLALTGTLLAGCSTKGSDSATSDNLTTITKNAKKEGMVRSVGMPDTWANWVGTWNDLKDKYGLKHQDTDMSSAQELQNFKSVGKTANAADLGDIGINVAPTAVKQNLLMSYKTKYWDEIPAWAKDSKGYWSAGYTGTIAFITDTKNVKASDAPTTWKQLADGKYNVDLGDVTSAAQSQYAVLAAAVANGGNEKDIQPGIKFFQKLQKEHRLSTNNLTVQNLQKGETQVAIVWDFNALNYRKLIGDNSRYKITIPTDGSVMSGYAEVINKNAAHPNAAKLARNYILSDAGQINLAKGFARPIRTDVKLPADIAAQLLPDSDYKDVYHVKDADAWNAITLKLAQLWQSEVLGK</sequence>
<proteinExistence type="predicted"/>
<evidence type="ECO:0000256" key="2">
    <source>
        <dbReference type="SAM" id="SignalP"/>
    </source>
</evidence>
<reference evidence="3 4" key="1">
    <citation type="submission" date="2021-11" db="EMBL/GenBank/DDBJ databases">
        <authorList>
            <person name="Depoorter E."/>
        </authorList>
    </citation>
    <scope>NUCLEOTIDE SEQUENCE [LARGE SCALE GENOMIC DNA]</scope>
    <source>
        <strain evidence="3 4">LMG 24286</strain>
    </source>
</reference>
<evidence type="ECO:0000313" key="4">
    <source>
        <dbReference type="Proteomes" id="UP000789719"/>
    </source>
</evidence>
<comment type="caution">
    <text evidence="3">The sequence shown here is derived from an EMBL/GenBank/DDBJ whole genome shotgun (WGS) entry which is preliminary data.</text>
</comment>
<evidence type="ECO:0000313" key="3">
    <source>
        <dbReference type="EMBL" id="CAH0419095.1"/>
    </source>
</evidence>
<dbReference type="PANTHER" id="PTHR30006">
    <property type="entry name" value="THIAMINE-BINDING PERIPLASMIC PROTEIN-RELATED"/>
    <property type="match status" value="1"/>
</dbReference>
<dbReference type="PANTHER" id="PTHR30006:SF2">
    <property type="entry name" value="ABC TRANSPORTER SUBSTRATE-BINDING PROTEIN"/>
    <property type="match status" value="1"/>
</dbReference>
<evidence type="ECO:0000256" key="1">
    <source>
        <dbReference type="ARBA" id="ARBA00022729"/>
    </source>
</evidence>
<dbReference type="PROSITE" id="PS51257">
    <property type="entry name" value="PROKAR_LIPOPROTEIN"/>
    <property type="match status" value="1"/>
</dbReference>